<name>E4X0H9_OIKDI</name>
<gene>
    <name evidence="5" type="ORF">GSOID_T00015213001</name>
</gene>
<dbReference type="InterPro" id="IPR006032">
    <property type="entry name" value="Ribosomal_uS12"/>
</dbReference>
<evidence type="ECO:0000256" key="1">
    <source>
        <dbReference type="ARBA" id="ARBA00005657"/>
    </source>
</evidence>
<dbReference type="EMBL" id="FN653020">
    <property type="protein sequence ID" value="CBY23278.1"/>
    <property type="molecule type" value="Genomic_DNA"/>
</dbReference>
<dbReference type="InterPro" id="IPR005679">
    <property type="entry name" value="Ribosomal_uS12_bac"/>
</dbReference>
<evidence type="ECO:0000313" key="6">
    <source>
        <dbReference type="Proteomes" id="UP000001307"/>
    </source>
</evidence>
<dbReference type="Gene3D" id="2.40.50.140">
    <property type="entry name" value="Nucleic acid-binding proteins"/>
    <property type="match status" value="1"/>
</dbReference>
<dbReference type="PANTHER" id="PTHR11652">
    <property type="entry name" value="30S RIBOSOMAL PROTEIN S12 FAMILY MEMBER"/>
    <property type="match status" value="1"/>
</dbReference>
<dbReference type="GO" id="GO:0015935">
    <property type="term" value="C:small ribosomal subunit"/>
    <property type="evidence" value="ECO:0007669"/>
    <property type="project" value="InterPro"/>
</dbReference>
<dbReference type="GO" id="GO:0006412">
    <property type="term" value="P:translation"/>
    <property type="evidence" value="ECO:0007669"/>
    <property type="project" value="InterPro"/>
</dbReference>
<dbReference type="PRINTS" id="PR01034">
    <property type="entry name" value="RIBOSOMALS12"/>
</dbReference>
<organism evidence="5">
    <name type="scientific">Oikopleura dioica</name>
    <name type="common">Tunicate</name>
    <dbReference type="NCBI Taxonomy" id="34765"/>
    <lineage>
        <taxon>Eukaryota</taxon>
        <taxon>Metazoa</taxon>
        <taxon>Chordata</taxon>
        <taxon>Tunicata</taxon>
        <taxon>Appendicularia</taxon>
        <taxon>Copelata</taxon>
        <taxon>Oikopleuridae</taxon>
        <taxon>Oikopleura</taxon>
    </lineage>
</organism>
<evidence type="ECO:0000256" key="2">
    <source>
        <dbReference type="ARBA" id="ARBA00022980"/>
    </source>
</evidence>
<keyword evidence="2" id="KW-0689">Ribosomal protein</keyword>
<dbReference type="OrthoDB" id="361013at2759"/>
<evidence type="ECO:0000256" key="3">
    <source>
        <dbReference type="ARBA" id="ARBA00023274"/>
    </source>
</evidence>
<dbReference type="InterPro" id="IPR012340">
    <property type="entry name" value="NA-bd_OB-fold"/>
</dbReference>
<reference evidence="5" key="1">
    <citation type="journal article" date="2010" name="Science">
        <title>Plasticity of animal genome architecture unmasked by rapid evolution of a pelagic tunicate.</title>
        <authorList>
            <person name="Denoeud F."/>
            <person name="Henriet S."/>
            <person name="Mungpakdee S."/>
            <person name="Aury J.M."/>
            <person name="Da Silva C."/>
            <person name="Brinkmann H."/>
            <person name="Mikhaleva J."/>
            <person name="Olsen L.C."/>
            <person name="Jubin C."/>
            <person name="Canestro C."/>
            <person name="Bouquet J.M."/>
            <person name="Danks G."/>
            <person name="Poulain J."/>
            <person name="Campsteijn C."/>
            <person name="Adamski M."/>
            <person name="Cross I."/>
            <person name="Yadetie F."/>
            <person name="Muffato M."/>
            <person name="Louis A."/>
            <person name="Butcher S."/>
            <person name="Tsagkogeorga G."/>
            <person name="Konrad A."/>
            <person name="Singh S."/>
            <person name="Jensen M.F."/>
            <person name="Cong E.H."/>
            <person name="Eikeseth-Otteraa H."/>
            <person name="Noel B."/>
            <person name="Anthouard V."/>
            <person name="Porcel B.M."/>
            <person name="Kachouri-Lafond R."/>
            <person name="Nishino A."/>
            <person name="Ugolini M."/>
            <person name="Chourrout P."/>
            <person name="Nishida H."/>
            <person name="Aasland R."/>
            <person name="Huzurbazar S."/>
            <person name="Westhof E."/>
            <person name="Delsuc F."/>
            <person name="Lehrach H."/>
            <person name="Reinhardt R."/>
            <person name="Weissenbach J."/>
            <person name="Roy S.W."/>
            <person name="Artiguenave F."/>
            <person name="Postlethwait J.H."/>
            <person name="Manak J.R."/>
            <person name="Thompson E.M."/>
            <person name="Jaillon O."/>
            <person name="Du Pasquier L."/>
            <person name="Boudinot P."/>
            <person name="Liberles D.A."/>
            <person name="Volff J.N."/>
            <person name="Philippe H."/>
            <person name="Lenhard B."/>
            <person name="Roest Crollius H."/>
            <person name="Wincker P."/>
            <person name="Chourrout D."/>
        </authorList>
    </citation>
    <scope>NUCLEOTIDE SEQUENCE [LARGE SCALE GENOMIC DNA]</scope>
</reference>
<dbReference type="SUPFAM" id="SSF50249">
    <property type="entry name" value="Nucleic acid-binding proteins"/>
    <property type="match status" value="1"/>
</dbReference>
<dbReference type="GO" id="GO:0003735">
    <property type="term" value="F:structural constituent of ribosome"/>
    <property type="evidence" value="ECO:0007669"/>
    <property type="project" value="InterPro"/>
</dbReference>
<protein>
    <recommendedName>
        <fullName evidence="4">Small ribosomal subunit protein uS12m</fullName>
    </recommendedName>
</protein>
<evidence type="ECO:0000256" key="4">
    <source>
        <dbReference type="ARBA" id="ARBA00035248"/>
    </source>
</evidence>
<dbReference type="InParanoid" id="E4X0H9"/>
<comment type="similarity">
    <text evidence="1">Belongs to the universal ribosomal protein uS12 family.</text>
</comment>
<dbReference type="AlphaFoldDB" id="E4X0H9"/>
<dbReference type="Proteomes" id="UP000001307">
    <property type="component" value="Unassembled WGS sequence"/>
</dbReference>
<proteinExistence type="inferred from homology"/>
<sequence length="225" mass="26700">MTKSMLNACRQITALTNSVRKLTVTPPVEKHLIWKKLKYSKHGIYLPDTLLARHRKTGFDEKELHYRLKFIDEKNQIKTGERRMMRRREWKKRQLMNDQEFRTGIVTKVYTIKPKKPNSGNRKICKVRLLGGEPEEKTQHRLAYIPMENHNVTEHSRVLVYFHPKRDLIGIKLRVVRGVYDVNKKPGEGPKKNAPNHPARRSEFCEKILSEWSPEPVPDIYRHKF</sequence>
<keyword evidence="6" id="KW-1185">Reference proteome</keyword>
<accession>E4X0H9</accession>
<evidence type="ECO:0000313" key="5">
    <source>
        <dbReference type="EMBL" id="CBY23278.1"/>
    </source>
</evidence>
<keyword evidence="3" id="KW-0687">Ribonucleoprotein</keyword>
<dbReference type="Pfam" id="PF00164">
    <property type="entry name" value="Ribosom_S12_S23"/>
    <property type="match status" value="1"/>
</dbReference>